<evidence type="ECO:0000313" key="1">
    <source>
        <dbReference type="EMBL" id="MEQ2169459.1"/>
    </source>
</evidence>
<reference evidence="1 2" key="1">
    <citation type="submission" date="2021-06" db="EMBL/GenBank/DDBJ databases">
        <authorList>
            <person name="Palmer J.M."/>
        </authorList>
    </citation>
    <scope>NUCLEOTIDE SEQUENCE [LARGE SCALE GENOMIC DNA]</scope>
    <source>
        <strain evidence="1 2">GA_2019</strain>
        <tissue evidence="1">Muscle</tissue>
    </source>
</reference>
<proteinExistence type="predicted"/>
<accession>A0ABV0NDK2</accession>
<keyword evidence="2" id="KW-1185">Reference proteome</keyword>
<name>A0ABV0NDK2_9TELE</name>
<gene>
    <name evidence="1" type="ORF">GOODEAATRI_025438</name>
</gene>
<protein>
    <submittedName>
        <fullName evidence="1">Uncharacterized protein</fullName>
    </submittedName>
</protein>
<comment type="caution">
    <text evidence="1">The sequence shown here is derived from an EMBL/GenBank/DDBJ whole genome shotgun (WGS) entry which is preliminary data.</text>
</comment>
<organism evidence="1 2">
    <name type="scientific">Goodea atripinnis</name>
    <dbReference type="NCBI Taxonomy" id="208336"/>
    <lineage>
        <taxon>Eukaryota</taxon>
        <taxon>Metazoa</taxon>
        <taxon>Chordata</taxon>
        <taxon>Craniata</taxon>
        <taxon>Vertebrata</taxon>
        <taxon>Euteleostomi</taxon>
        <taxon>Actinopterygii</taxon>
        <taxon>Neopterygii</taxon>
        <taxon>Teleostei</taxon>
        <taxon>Neoteleostei</taxon>
        <taxon>Acanthomorphata</taxon>
        <taxon>Ovalentaria</taxon>
        <taxon>Atherinomorphae</taxon>
        <taxon>Cyprinodontiformes</taxon>
        <taxon>Goodeidae</taxon>
        <taxon>Goodea</taxon>
    </lineage>
</organism>
<sequence length="221" mass="24543">GQTATWLPADESPTNVIVPPTIGAFERFCLMQQAHLKTQAAVLLPSQAFRAWKRRTQQTRLPLICRLNEDNVLLRWRLLVFMSSLSSKGEVCLPNWTTARPTGSIISPPWWTADGQVQVQQSLECCSPWEGPGAEQWPLPPAPWNNSVGKGSAAGDLLHTSVASINRAPRPPVPRHRVTVRLQTNALHTPSSWTHFLTGTPELNGSRLVDPISLVVFRFTF</sequence>
<dbReference type="Proteomes" id="UP001476798">
    <property type="component" value="Unassembled WGS sequence"/>
</dbReference>
<feature type="non-terminal residue" evidence="1">
    <location>
        <position position="1"/>
    </location>
</feature>
<evidence type="ECO:0000313" key="2">
    <source>
        <dbReference type="Proteomes" id="UP001476798"/>
    </source>
</evidence>
<dbReference type="EMBL" id="JAHRIO010032976">
    <property type="protein sequence ID" value="MEQ2169459.1"/>
    <property type="molecule type" value="Genomic_DNA"/>
</dbReference>